<sequence length="1802" mass="197951">MLFTCSSRRLVGRTLTLYLLRRNCSALTASVSRTVPSDESVATSGGRIVSAAPAPNLARKETQRKQVRRSKPSTAATAKGESTGEEGTESVEHILSLVSASQVRACSESHEPEVSSSFAASPQTPVTQALQLHRRLASEKQQPHIGIGETTVSSSASIASERVERRRKKWTVAESEFDAGITERLLPEIRRLAALHELHYGDAVMREVDSSTYFASLGGATASVADMRADDDINDADLTDDEFLKFEAEQVEVAGGPVLYNTSSSGIIEKCQKKEEITNAANDEEKVCAHSLQTPWFVPAGGVVRLEPLPPEDVLCLLKFLMHLRQQTLDQLPVPLQAKVSATERVLRSVHQEEKSKEIPIVPRAVADGGTTCISFEDVMVYLDKAPSPILGFTENLPPGESPAFVFVLYTENVSLQNAIGHMSALFEIPQRAFLTCTAVSKMSCGAVLCAVTPNQVRREHLLLLNTMRHPGFVIRVGSIQEVKDAERIASLFGDLARWQPLHEVEVLLRRVSCRSRQELEHRLRAIKEVGAVFFCSNREASLVRAATDLLHGFYRSALLSALHRRHAPLELRQFIKRPNVITAARARRASTDPTIRQALKNYELTQGNWEQTVARIPYVWRRRWLNALRSSVWNVMASRRLSLDGASRRVIPGDIVFRPEYRADVHHRMIPTVKAEHVMVVRDEEEAALCSVEDICIPFLRGTYPPELFAPEETKHPIMTNTSMLAILRELHAPQLLLGMNDACRQLMDIRCDCAPLLFRRLIIRPIAVSFTVLEDKPPVKSVHFDAARLLLNDRLMHQNALRRNPLQKSDPSKRCGVGADGEASLPSCSSLANQDVVLDQTTIGARLMSGVLAEEFFTTPDRSDYVTLGHVTRKLHGNFVAAAPQTPEDALGTVDRLYSVHIHAVLRYGVGAMSQLLREYFILGGVEAESDSALQHKVHRMRRELDNETQYLTAPTFCTACYSRCHDALNSCAEYQHKHGKHLGRKRREETLQQLQFMGKTLPSVADTSPLSSREAATVPGGGEISAVSGVNGSAVETQQTTKGVTNASHTQLELELLLRRRNGEQKWGVHLTSSLCLANIDDVSVVAGGRLRCVCGDVTSAISPKQLCRVLLQGSVEDISSTSNEINKHHMLALRRFVAVSTGEKVDTIYESSNKTWDNGCEAASILDENSDGVKLTKVAEVFSVSSPRHPQTLTTESRGEIDTVVGDSRTLLHNCRWALKGINDAEVADRKQVAAVFVTIGKQREVRLRFRTTIDLPLSHINEHGNDSNNAGGTERCELPAVAELTLSIAEGNGSCGKSGWGVMIDKSSLALLNLSELLQQRQVGVSGRLNPPIPSYINPSAADGMYVLHALDGIPVASQQEVSFHMGKRRQALKDISNGKRSSLRLQLRRLQGHPQKGVATVETAKLPGATMKTIVAAGVEADGKRDKVTTVVNSTTTVEDVSDAAESESGLTPLLPCSPQCVPLTSVQLRRSVFTIAINRSAGAPRGRWGIRVQRGTRRLQYIQHNQYFTFQVYTAKQNQAVRIADNLRLHTHQLKSSGTSEPDDGTVASETEEKERTTAASFSYFIYMIAGVNYRHVGTNEELRASLTEAGRSHEESVILHVQQYRLAYIALSVKRKEVAGGGALEPVGLCISKDMVIKSVVAGSAVARAIIAATHEDCSLRGLIVEDPSSSGGNFSSPNQTWRFDLDEDEEGQHIQTNSPVGDAGARNVPGNSNSDAVLGRRVAHWNMVDGVALCATHDKVESSAGGESRNRFVWRILYAARAGPLRTPQDVARTFASNIQEDTIFVQQCVMDD</sequence>
<proteinExistence type="predicted"/>
<dbReference type="VEuPathDB" id="TriTrypDB:TEOVI_000547800"/>
<protein>
    <submittedName>
        <fullName evidence="2">tRNA pseudouridine synthase D (TruD), putative</fullName>
    </submittedName>
</protein>
<dbReference type="RefSeq" id="XP_067076293.1">
    <property type="nucleotide sequence ID" value="XM_067220192.1"/>
</dbReference>
<dbReference type="Gene3D" id="3.30.2350.20">
    <property type="entry name" value="TruD, catalytic domain"/>
    <property type="match status" value="1"/>
</dbReference>
<dbReference type="Proteomes" id="UP000195570">
    <property type="component" value="Unassembled WGS sequence"/>
</dbReference>
<feature type="region of interest" description="Disordered" evidence="1">
    <location>
        <begin position="1539"/>
        <end position="1561"/>
    </location>
</feature>
<feature type="region of interest" description="Disordered" evidence="1">
    <location>
        <begin position="1698"/>
        <end position="1722"/>
    </location>
</feature>
<dbReference type="InterPro" id="IPR001656">
    <property type="entry name" value="PsdUridine_synth_TruD"/>
</dbReference>
<organism evidence="2 3">
    <name type="scientific">Trypanosoma equiperdum</name>
    <dbReference type="NCBI Taxonomy" id="5694"/>
    <lineage>
        <taxon>Eukaryota</taxon>
        <taxon>Discoba</taxon>
        <taxon>Euglenozoa</taxon>
        <taxon>Kinetoplastea</taxon>
        <taxon>Metakinetoplastina</taxon>
        <taxon>Trypanosomatida</taxon>
        <taxon>Trypanosomatidae</taxon>
        <taxon>Trypanosoma</taxon>
    </lineage>
</organism>
<dbReference type="GO" id="GO:0005634">
    <property type="term" value="C:nucleus"/>
    <property type="evidence" value="ECO:0007669"/>
    <property type="project" value="TreeGrafter"/>
</dbReference>
<dbReference type="GO" id="GO:0009982">
    <property type="term" value="F:pseudouridine synthase activity"/>
    <property type="evidence" value="ECO:0007669"/>
    <property type="project" value="InterPro"/>
</dbReference>
<evidence type="ECO:0000313" key="2">
    <source>
        <dbReference type="EMBL" id="SCU64548.1"/>
    </source>
</evidence>
<gene>
    <name evidence="2" type="ORF">TEOVI_000547800</name>
</gene>
<dbReference type="PANTHER" id="PTHR13326:SF23">
    <property type="match status" value="1"/>
</dbReference>
<dbReference type="EMBL" id="CZPT02000082">
    <property type="protein sequence ID" value="SCU64548.1"/>
    <property type="molecule type" value="Genomic_DNA"/>
</dbReference>
<keyword evidence="3" id="KW-1185">Reference proteome</keyword>
<comment type="caution">
    <text evidence="2">The sequence shown here is derived from an EMBL/GenBank/DDBJ whole genome shotgun (WGS) entry which is preliminary data.</text>
</comment>
<feature type="region of interest" description="Disordered" evidence="1">
    <location>
        <begin position="36"/>
        <end position="90"/>
    </location>
</feature>
<dbReference type="InterPro" id="IPR042214">
    <property type="entry name" value="TruD_catalytic"/>
</dbReference>
<dbReference type="GeneID" id="92379418"/>
<accession>A0A1G4HZ15</accession>
<name>A0A1G4HZ15_TRYEQ</name>
<evidence type="ECO:0000313" key="3">
    <source>
        <dbReference type="Proteomes" id="UP000195570"/>
    </source>
</evidence>
<evidence type="ECO:0000256" key="1">
    <source>
        <dbReference type="SAM" id="MobiDB-lite"/>
    </source>
</evidence>
<dbReference type="InterPro" id="IPR020103">
    <property type="entry name" value="PsdUridine_synth_cat_dom_sf"/>
</dbReference>
<dbReference type="GO" id="GO:0001522">
    <property type="term" value="P:pseudouridine synthesis"/>
    <property type="evidence" value="ECO:0007669"/>
    <property type="project" value="InterPro"/>
</dbReference>
<dbReference type="PANTHER" id="PTHR13326">
    <property type="entry name" value="TRNA PSEUDOURIDINE SYNTHASE D"/>
    <property type="match status" value="1"/>
</dbReference>
<reference evidence="2" key="1">
    <citation type="submission" date="2016-09" db="EMBL/GenBank/DDBJ databases">
        <authorList>
            <person name="Hebert L."/>
            <person name="Moumen B."/>
        </authorList>
    </citation>
    <scope>NUCLEOTIDE SEQUENCE [LARGE SCALE GENOMIC DNA]</scope>
    <source>
        <strain evidence="2">OVI</strain>
    </source>
</reference>
<dbReference type="SUPFAM" id="SSF55120">
    <property type="entry name" value="Pseudouridine synthase"/>
    <property type="match status" value="1"/>
</dbReference>
<dbReference type="GO" id="GO:0003723">
    <property type="term" value="F:RNA binding"/>
    <property type="evidence" value="ECO:0007669"/>
    <property type="project" value="InterPro"/>
</dbReference>